<dbReference type="EMBL" id="GGEC01078126">
    <property type="protein sequence ID" value="MBX58610.1"/>
    <property type="molecule type" value="Transcribed_RNA"/>
</dbReference>
<accession>A0A2P2PV59</accession>
<sequence>MQLGDNFPKLNEPNLQPQINQSDILISLHQI</sequence>
<proteinExistence type="predicted"/>
<evidence type="ECO:0000313" key="1">
    <source>
        <dbReference type="EMBL" id="MBX58610.1"/>
    </source>
</evidence>
<name>A0A2P2PV59_RHIMU</name>
<reference evidence="1" key="1">
    <citation type="submission" date="2018-02" db="EMBL/GenBank/DDBJ databases">
        <title>Rhizophora mucronata_Transcriptome.</title>
        <authorList>
            <person name="Meera S.P."/>
            <person name="Sreeshan A."/>
            <person name="Augustine A."/>
        </authorList>
    </citation>
    <scope>NUCLEOTIDE SEQUENCE</scope>
    <source>
        <tissue evidence="1">Leaf</tissue>
    </source>
</reference>
<dbReference type="AlphaFoldDB" id="A0A2P2PV59"/>
<organism evidence="1">
    <name type="scientific">Rhizophora mucronata</name>
    <name type="common">Asiatic mangrove</name>
    <dbReference type="NCBI Taxonomy" id="61149"/>
    <lineage>
        <taxon>Eukaryota</taxon>
        <taxon>Viridiplantae</taxon>
        <taxon>Streptophyta</taxon>
        <taxon>Embryophyta</taxon>
        <taxon>Tracheophyta</taxon>
        <taxon>Spermatophyta</taxon>
        <taxon>Magnoliopsida</taxon>
        <taxon>eudicotyledons</taxon>
        <taxon>Gunneridae</taxon>
        <taxon>Pentapetalae</taxon>
        <taxon>rosids</taxon>
        <taxon>fabids</taxon>
        <taxon>Malpighiales</taxon>
        <taxon>Rhizophoraceae</taxon>
        <taxon>Rhizophora</taxon>
    </lineage>
</organism>
<protein>
    <submittedName>
        <fullName evidence="1">Uncharacterized protein</fullName>
    </submittedName>
</protein>